<name>A0A7G3G4H7_9NEIS</name>
<accession>A0A7G3G4H7</accession>
<dbReference type="AlphaFoldDB" id="A0A7G3G4H7"/>
<gene>
    <name evidence="1" type="ORF">C1H71_00165</name>
</gene>
<reference evidence="1 2" key="1">
    <citation type="submission" date="2018-01" db="EMBL/GenBank/DDBJ databases">
        <title>Genome sequence of Iodobacter sp. strain PCH194 isolated from Indian Trans-Himalaya.</title>
        <authorList>
            <person name="Kumar V."/>
            <person name="Thakur V."/>
            <person name="Kumar S."/>
            <person name="Singh D."/>
        </authorList>
    </citation>
    <scope>NUCLEOTIDE SEQUENCE [LARGE SCALE GENOMIC DNA]</scope>
    <source>
        <strain evidence="1 2">PCH194</strain>
    </source>
</reference>
<dbReference type="EMBL" id="CP025781">
    <property type="protein sequence ID" value="QBC42124.1"/>
    <property type="molecule type" value="Genomic_DNA"/>
</dbReference>
<dbReference type="Proteomes" id="UP000515917">
    <property type="component" value="Chromosome"/>
</dbReference>
<evidence type="ECO:0000313" key="1">
    <source>
        <dbReference type="EMBL" id="QBC42124.1"/>
    </source>
</evidence>
<proteinExistence type="predicted"/>
<organism evidence="1 2">
    <name type="scientific">Iodobacter fluviatilis</name>
    <dbReference type="NCBI Taxonomy" id="537"/>
    <lineage>
        <taxon>Bacteria</taxon>
        <taxon>Pseudomonadati</taxon>
        <taxon>Pseudomonadota</taxon>
        <taxon>Betaproteobacteria</taxon>
        <taxon>Neisseriales</taxon>
        <taxon>Chitinibacteraceae</taxon>
        <taxon>Iodobacter</taxon>
    </lineage>
</organism>
<sequence>MVLALFFGGIIHAWWQPLTIEAYLVGWLILPQMPIDQAIDAICADFGTRLLAEPRARLGHIQALIHELAPRFFCHRPY</sequence>
<dbReference type="KEGG" id="ifl:C1H71_00165"/>
<evidence type="ECO:0000313" key="2">
    <source>
        <dbReference type="Proteomes" id="UP000515917"/>
    </source>
</evidence>
<protein>
    <submittedName>
        <fullName evidence="1">Uncharacterized protein</fullName>
    </submittedName>
</protein>
<dbReference type="RefSeq" id="WP_130104754.1">
    <property type="nucleotide sequence ID" value="NZ_CP025781.1"/>
</dbReference>
<keyword evidence="2" id="KW-1185">Reference proteome</keyword>